<feature type="transmembrane region" description="Helical" evidence="7">
    <location>
        <begin position="21"/>
        <end position="42"/>
    </location>
</feature>
<evidence type="ECO:0000256" key="4">
    <source>
        <dbReference type="ARBA" id="ARBA00022989"/>
    </source>
</evidence>
<feature type="domain" description="ABC3 transporter permease C-terminal" evidence="8">
    <location>
        <begin position="322"/>
        <end position="432"/>
    </location>
</feature>
<dbReference type="AlphaFoldDB" id="A0A3A9AG82"/>
<name>A0A3A9AG82_9FIRM</name>
<dbReference type="InterPro" id="IPR025857">
    <property type="entry name" value="MacB_PCD"/>
</dbReference>
<proteinExistence type="inferred from homology"/>
<dbReference type="PANTHER" id="PTHR30572:SF4">
    <property type="entry name" value="ABC TRANSPORTER PERMEASE YTRF"/>
    <property type="match status" value="1"/>
</dbReference>
<dbReference type="InterPro" id="IPR003838">
    <property type="entry name" value="ABC3_permease_C"/>
</dbReference>
<keyword evidence="3 7" id="KW-0812">Transmembrane</keyword>
<evidence type="ECO:0000256" key="6">
    <source>
        <dbReference type="ARBA" id="ARBA00038076"/>
    </source>
</evidence>
<feature type="transmembrane region" description="Helical" evidence="7">
    <location>
        <begin position="364"/>
        <end position="390"/>
    </location>
</feature>
<gene>
    <name evidence="10" type="ORF">D7V94_12665</name>
</gene>
<dbReference type="InterPro" id="IPR050250">
    <property type="entry name" value="Macrolide_Exporter_MacB"/>
</dbReference>
<dbReference type="GO" id="GO:0005886">
    <property type="term" value="C:plasma membrane"/>
    <property type="evidence" value="ECO:0007669"/>
    <property type="project" value="UniProtKB-SubCell"/>
</dbReference>
<protein>
    <submittedName>
        <fullName evidence="10">FtsX-like permease family protein</fullName>
    </submittedName>
</protein>
<evidence type="ECO:0000313" key="10">
    <source>
        <dbReference type="EMBL" id="RKI90640.1"/>
    </source>
</evidence>
<feature type="transmembrane region" description="Helical" evidence="7">
    <location>
        <begin position="402"/>
        <end position="424"/>
    </location>
</feature>
<keyword evidence="2" id="KW-1003">Cell membrane</keyword>
<comment type="similarity">
    <text evidence="6">Belongs to the ABC-4 integral membrane protein family.</text>
</comment>
<evidence type="ECO:0000313" key="11">
    <source>
        <dbReference type="Proteomes" id="UP000280696"/>
    </source>
</evidence>
<dbReference type="EMBL" id="RAYQ01000013">
    <property type="protein sequence ID" value="RKI90640.1"/>
    <property type="molecule type" value="Genomic_DNA"/>
</dbReference>
<accession>A0A3A9AG82</accession>
<evidence type="ECO:0000256" key="3">
    <source>
        <dbReference type="ARBA" id="ARBA00022692"/>
    </source>
</evidence>
<feature type="transmembrane region" description="Helical" evidence="7">
    <location>
        <begin position="318"/>
        <end position="343"/>
    </location>
</feature>
<evidence type="ECO:0000256" key="7">
    <source>
        <dbReference type="SAM" id="Phobius"/>
    </source>
</evidence>
<reference evidence="10 11" key="1">
    <citation type="submission" date="2018-09" db="EMBL/GenBank/DDBJ databases">
        <title>Murine metabolic-syndrome-specific gut microbial biobank.</title>
        <authorList>
            <person name="Liu C."/>
        </authorList>
    </citation>
    <scope>NUCLEOTIDE SEQUENCE [LARGE SCALE GENOMIC DNA]</scope>
    <source>
        <strain evidence="10 11">0.1xD8-82</strain>
    </source>
</reference>
<evidence type="ECO:0000256" key="1">
    <source>
        <dbReference type="ARBA" id="ARBA00004651"/>
    </source>
</evidence>
<organism evidence="10 11">
    <name type="scientific">Parablautia intestinalis</name>
    <dbReference type="NCBI Taxonomy" id="2320100"/>
    <lineage>
        <taxon>Bacteria</taxon>
        <taxon>Bacillati</taxon>
        <taxon>Bacillota</taxon>
        <taxon>Clostridia</taxon>
        <taxon>Lachnospirales</taxon>
        <taxon>Lachnospiraceae</taxon>
        <taxon>Parablautia</taxon>
    </lineage>
</organism>
<dbReference type="Proteomes" id="UP000280696">
    <property type="component" value="Unassembled WGS sequence"/>
</dbReference>
<sequence>MRLSEIGRLVWLNLIQNKFKVFLTSTGIIVGSATIMLVIAIGTGGKLEVAEQFKNLNAGSIDISYEYNGSGFTGGMSGGGMPGGGMPGGGAGSAMPGGGMGGRFSPFDGMGNQMNMTRITLSQEDADNLKESIPEIASATISYTTRQEAEGGSMDESASYTIAGVKENYADISNLEMAIGAFLTKDNDTYKERTCVLGYSVAKEMFDSVLDAYDSPVYIDNRSYVVSGVLMEMGTVASGISPDEAIFIPYETGIKYLTGKDVSPAITVVAEDVNDVESVMEQIVPVLAETYGEKVEFTISDAGSKMEAASKSNETLTLLLMAMAAIVFIVGGIGIMNVLFVSVKERTNEIGILKAIGCDQKDILTEFLLEASCISFVGAVLGVLVSLGITPVIEGFSVRVELSLGGGVLSLLFGVMTGTVFGFYPALKASRLIPVVALNHE</sequence>
<evidence type="ECO:0000259" key="9">
    <source>
        <dbReference type="Pfam" id="PF12704"/>
    </source>
</evidence>
<evidence type="ECO:0000259" key="8">
    <source>
        <dbReference type="Pfam" id="PF02687"/>
    </source>
</evidence>
<comment type="caution">
    <text evidence="10">The sequence shown here is derived from an EMBL/GenBank/DDBJ whole genome shotgun (WGS) entry which is preliminary data.</text>
</comment>
<evidence type="ECO:0000256" key="5">
    <source>
        <dbReference type="ARBA" id="ARBA00023136"/>
    </source>
</evidence>
<dbReference type="Pfam" id="PF12704">
    <property type="entry name" value="MacB_PCD"/>
    <property type="match status" value="1"/>
</dbReference>
<comment type="subcellular location">
    <subcellularLocation>
        <location evidence="1">Cell membrane</location>
        <topology evidence="1">Multi-pass membrane protein</topology>
    </subcellularLocation>
</comment>
<evidence type="ECO:0000256" key="2">
    <source>
        <dbReference type="ARBA" id="ARBA00022475"/>
    </source>
</evidence>
<keyword evidence="4 7" id="KW-1133">Transmembrane helix</keyword>
<dbReference type="OrthoDB" id="9770036at2"/>
<keyword evidence="11" id="KW-1185">Reference proteome</keyword>
<dbReference type="Pfam" id="PF02687">
    <property type="entry name" value="FtsX"/>
    <property type="match status" value="1"/>
</dbReference>
<dbReference type="GO" id="GO:0022857">
    <property type="term" value="F:transmembrane transporter activity"/>
    <property type="evidence" value="ECO:0007669"/>
    <property type="project" value="TreeGrafter"/>
</dbReference>
<dbReference type="RefSeq" id="WP_120470325.1">
    <property type="nucleotide sequence ID" value="NZ_RAYQ01000013.1"/>
</dbReference>
<keyword evidence="5 7" id="KW-0472">Membrane</keyword>
<dbReference type="PANTHER" id="PTHR30572">
    <property type="entry name" value="MEMBRANE COMPONENT OF TRANSPORTER-RELATED"/>
    <property type="match status" value="1"/>
</dbReference>
<feature type="domain" description="MacB-like periplasmic core" evidence="9">
    <location>
        <begin position="22"/>
        <end position="284"/>
    </location>
</feature>